<comment type="caution">
    <text evidence="1">The sequence shown here is derived from an EMBL/GenBank/DDBJ whole genome shotgun (WGS) entry which is preliminary data.</text>
</comment>
<dbReference type="Gene3D" id="3.40.50.720">
    <property type="entry name" value="NAD(P)-binding Rossmann-like Domain"/>
    <property type="match status" value="2"/>
</dbReference>
<accession>A0AAD9TEB9</accession>
<dbReference type="AlphaFoldDB" id="A0AAD9TEB9"/>
<proteinExistence type="predicted"/>
<dbReference type="Gene3D" id="3.90.180.10">
    <property type="entry name" value="Medium-chain alcohol dehydrogenases, catalytic domain"/>
    <property type="match status" value="1"/>
</dbReference>
<keyword evidence="2" id="KW-1185">Reference proteome</keyword>
<dbReference type="PANTHER" id="PTHR43205:SF12">
    <property type="entry name" value="OS06G0602900 PROTEIN"/>
    <property type="match status" value="1"/>
</dbReference>
<gene>
    <name evidence="1" type="ORF">Ddye_029391</name>
</gene>
<dbReference type="SUPFAM" id="SSF51735">
    <property type="entry name" value="NAD(P)-binding Rossmann-fold domains"/>
    <property type="match status" value="1"/>
</dbReference>
<sequence length="214" mass="24580">MCKKIFVEDDRKYNKTRNRDSWIVKEQRFSGLTAYAELFDICKPKKGEKVFVSAASGSVGNLVGQYAKLFGCYVVGSARSNEKVTFWDQFQTFDCVVELIEYLSLIFQMTHVALLKEKWVLNFDDAFNYNEETDLMASLKSLITLTDAGKRAAPDMLDVVYKRIKIQGFLVADHMNVYQDFLQKTCDQLSTGEIQALEDISNGVERRLFETRVI</sequence>
<dbReference type="EMBL" id="JANJYI010000009">
    <property type="protein sequence ID" value="KAK2634599.1"/>
    <property type="molecule type" value="Genomic_DNA"/>
</dbReference>
<dbReference type="InterPro" id="IPR036291">
    <property type="entry name" value="NAD(P)-bd_dom_sf"/>
</dbReference>
<organism evidence="1 2">
    <name type="scientific">Dipteronia dyeriana</name>
    <dbReference type="NCBI Taxonomy" id="168575"/>
    <lineage>
        <taxon>Eukaryota</taxon>
        <taxon>Viridiplantae</taxon>
        <taxon>Streptophyta</taxon>
        <taxon>Embryophyta</taxon>
        <taxon>Tracheophyta</taxon>
        <taxon>Spermatophyta</taxon>
        <taxon>Magnoliopsida</taxon>
        <taxon>eudicotyledons</taxon>
        <taxon>Gunneridae</taxon>
        <taxon>Pentapetalae</taxon>
        <taxon>rosids</taxon>
        <taxon>malvids</taxon>
        <taxon>Sapindales</taxon>
        <taxon>Sapindaceae</taxon>
        <taxon>Hippocastanoideae</taxon>
        <taxon>Acereae</taxon>
        <taxon>Dipteronia</taxon>
    </lineage>
</organism>
<reference evidence="1" key="1">
    <citation type="journal article" date="2023" name="Plant J.">
        <title>Genome sequences and population genomics provide insights into the demographic history, inbreeding, and mutation load of two 'living fossil' tree species of Dipteronia.</title>
        <authorList>
            <person name="Feng Y."/>
            <person name="Comes H.P."/>
            <person name="Chen J."/>
            <person name="Zhu S."/>
            <person name="Lu R."/>
            <person name="Zhang X."/>
            <person name="Li P."/>
            <person name="Qiu J."/>
            <person name="Olsen K.M."/>
            <person name="Qiu Y."/>
        </authorList>
    </citation>
    <scope>NUCLEOTIDE SEQUENCE</scope>
    <source>
        <strain evidence="1">KIB01</strain>
    </source>
</reference>
<evidence type="ECO:0000313" key="1">
    <source>
        <dbReference type="EMBL" id="KAK2634599.1"/>
    </source>
</evidence>
<dbReference type="GO" id="GO:0016628">
    <property type="term" value="F:oxidoreductase activity, acting on the CH-CH group of donors, NAD or NADP as acceptor"/>
    <property type="evidence" value="ECO:0007669"/>
    <property type="project" value="InterPro"/>
</dbReference>
<dbReference type="PANTHER" id="PTHR43205">
    <property type="entry name" value="PROSTAGLANDIN REDUCTASE"/>
    <property type="match status" value="1"/>
</dbReference>
<dbReference type="InterPro" id="IPR045010">
    <property type="entry name" value="MDR_fam"/>
</dbReference>
<protein>
    <recommendedName>
        <fullName evidence="3">Alcohol dehydrogenase-like C-terminal domain-containing protein</fullName>
    </recommendedName>
</protein>
<dbReference type="Proteomes" id="UP001280121">
    <property type="component" value="Unassembled WGS sequence"/>
</dbReference>
<evidence type="ECO:0000313" key="2">
    <source>
        <dbReference type="Proteomes" id="UP001280121"/>
    </source>
</evidence>
<evidence type="ECO:0008006" key="3">
    <source>
        <dbReference type="Google" id="ProtNLM"/>
    </source>
</evidence>
<name>A0AAD9TEB9_9ROSI</name>